<dbReference type="Pfam" id="PF12802">
    <property type="entry name" value="MarR_2"/>
    <property type="match status" value="1"/>
</dbReference>
<proteinExistence type="predicted"/>
<dbReference type="SMART" id="SM00347">
    <property type="entry name" value="HTH_MARR"/>
    <property type="match status" value="1"/>
</dbReference>
<evidence type="ECO:0000256" key="3">
    <source>
        <dbReference type="ARBA" id="ARBA00023163"/>
    </source>
</evidence>
<comment type="caution">
    <text evidence="5">The sequence shown here is derived from an EMBL/GenBank/DDBJ whole genome shotgun (WGS) entry which is preliminary data.</text>
</comment>
<evidence type="ECO:0000256" key="1">
    <source>
        <dbReference type="ARBA" id="ARBA00023015"/>
    </source>
</evidence>
<reference evidence="5 6" key="1">
    <citation type="submission" date="2018-08" db="EMBL/GenBank/DDBJ databases">
        <title>Fibrisoma montanum sp. nov., isolated from Danxia mountain soil.</title>
        <authorList>
            <person name="Huang Y."/>
        </authorList>
    </citation>
    <scope>NUCLEOTIDE SEQUENCE [LARGE SCALE GENOMIC DNA]</scope>
    <source>
        <strain evidence="5 6">HYT19</strain>
    </source>
</reference>
<name>A0A418LWX6_9BACT</name>
<dbReference type="GO" id="GO:0003677">
    <property type="term" value="F:DNA binding"/>
    <property type="evidence" value="ECO:0007669"/>
    <property type="project" value="UniProtKB-KW"/>
</dbReference>
<dbReference type="OrthoDB" id="1551170at2"/>
<organism evidence="5 6">
    <name type="scientific">Fibrisoma montanum</name>
    <dbReference type="NCBI Taxonomy" id="2305895"/>
    <lineage>
        <taxon>Bacteria</taxon>
        <taxon>Pseudomonadati</taxon>
        <taxon>Bacteroidota</taxon>
        <taxon>Cytophagia</taxon>
        <taxon>Cytophagales</taxon>
        <taxon>Spirosomataceae</taxon>
        <taxon>Fibrisoma</taxon>
    </lineage>
</organism>
<evidence type="ECO:0000313" key="6">
    <source>
        <dbReference type="Proteomes" id="UP000283523"/>
    </source>
</evidence>
<dbReference type="RefSeq" id="WP_119671553.1">
    <property type="nucleotide sequence ID" value="NZ_QXED01000015.1"/>
</dbReference>
<evidence type="ECO:0000259" key="4">
    <source>
        <dbReference type="PROSITE" id="PS50995"/>
    </source>
</evidence>
<accession>A0A418LWX6</accession>
<dbReference type="PANTHER" id="PTHR42756">
    <property type="entry name" value="TRANSCRIPTIONAL REGULATOR, MARR"/>
    <property type="match status" value="1"/>
</dbReference>
<dbReference type="Proteomes" id="UP000283523">
    <property type="component" value="Unassembled WGS sequence"/>
</dbReference>
<keyword evidence="6" id="KW-1185">Reference proteome</keyword>
<sequence>MTKETIDTADVNVDNRYSACLLFSANALARVITAIGDEEFGRLGLAYSHAYLLREVVDQPGVTPTQLSNTLFLTPSTITRLIEKLEQKQLVERRAEGKNTKVFPTIKGEQLRDEVVAAWLRTWDRYSNAIGEEQVKTLTQQIFKAAQSLGAV</sequence>
<dbReference type="EMBL" id="QXED01000015">
    <property type="protein sequence ID" value="RIV17822.1"/>
    <property type="molecule type" value="Genomic_DNA"/>
</dbReference>
<dbReference type="PANTHER" id="PTHR42756:SF1">
    <property type="entry name" value="TRANSCRIPTIONAL REPRESSOR OF EMRAB OPERON"/>
    <property type="match status" value="1"/>
</dbReference>
<evidence type="ECO:0000256" key="2">
    <source>
        <dbReference type="ARBA" id="ARBA00023125"/>
    </source>
</evidence>
<dbReference type="InterPro" id="IPR036388">
    <property type="entry name" value="WH-like_DNA-bd_sf"/>
</dbReference>
<dbReference type="PROSITE" id="PS50995">
    <property type="entry name" value="HTH_MARR_2"/>
    <property type="match status" value="1"/>
</dbReference>
<dbReference type="InterPro" id="IPR000835">
    <property type="entry name" value="HTH_MarR-typ"/>
</dbReference>
<gene>
    <name evidence="5" type="ORF">DYU11_30570</name>
</gene>
<keyword evidence="3" id="KW-0804">Transcription</keyword>
<keyword evidence="1" id="KW-0805">Transcription regulation</keyword>
<keyword evidence="2" id="KW-0238">DNA-binding</keyword>
<protein>
    <submittedName>
        <fullName evidence="5">MarR family transcriptional regulator</fullName>
    </submittedName>
</protein>
<dbReference type="AlphaFoldDB" id="A0A418LWX6"/>
<feature type="domain" description="HTH marR-type" evidence="4">
    <location>
        <begin position="18"/>
        <end position="147"/>
    </location>
</feature>
<dbReference type="Gene3D" id="1.10.10.10">
    <property type="entry name" value="Winged helix-like DNA-binding domain superfamily/Winged helix DNA-binding domain"/>
    <property type="match status" value="1"/>
</dbReference>
<dbReference type="SUPFAM" id="SSF46785">
    <property type="entry name" value="Winged helix' DNA-binding domain"/>
    <property type="match status" value="1"/>
</dbReference>
<dbReference type="InterPro" id="IPR036390">
    <property type="entry name" value="WH_DNA-bd_sf"/>
</dbReference>
<dbReference type="GO" id="GO:0003700">
    <property type="term" value="F:DNA-binding transcription factor activity"/>
    <property type="evidence" value="ECO:0007669"/>
    <property type="project" value="InterPro"/>
</dbReference>
<evidence type="ECO:0000313" key="5">
    <source>
        <dbReference type="EMBL" id="RIV17822.1"/>
    </source>
</evidence>